<evidence type="ECO:0000259" key="2">
    <source>
        <dbReference type="Pfam" id="PF25597"/>
    </source>
</evidence>
<gene>
    <name evidence="3" type="ORF">U9M48_001524</name>
</gene>
<dbReference type="InterPro" id="IPR057670">
    <property type="entry name" value="SH3_retrovirus"/>
</dbReference>
<feature type="domain" description="Retroviral polymerase SH3-like" evidence="2">
    <location>
        <begin position="2"/>
        <end position="50"/>
    </location>
</feature>
<dbReference type="Pfam" id="PF25597">
    <property type="entry name" value="SH3_retrovirus"/>
    <property type="match status" value="1"/>
</dbReference>
<dbReference type="EMBL" id="CP144745">
    <property type="protein sequence ID" value="WVZ50250.1"/>
    <property type="molecule type" value="Genomic_DNA"/>
</dbReference>
<accession>A0AAQ3SID7</accession>
<organism evidence="3 4">
    <name type="scientific">Paspalum notatum var. saurae</name>
    <dbReference type="NCBI Taxonomy" id="547442"/>
    <lineage>
        <taxon>Eukaryota</taxon>
        <taxon>Viridiplantae</taxon>
        <taxon>Streptophyta</taxon>
        <taxon>Embryophyta</taxon>
        <taxon>Tracheophyta</taxon>
        <taxon>Spermatophyta</taxon>
        <taxon>Magnoliopsida</taxon>
        <taxon>Liliopsida</taxon>
        <taxon>Poales</taxon>
        <taxon>Poaceae</taxon>
        <taxon>PACMAD clade</taxon>
        <taxon>Panicoideae</taxon>
        <taxon>Andropogonodae</taxon>
        <taxon>Paspaleae</taxon>
        <taxon>Paspalinae</taxon>
        <taxon>Paspalum</taxon>
    </lineage>
</organism>
<name>A0AAQ3SID7_PASNO</name>
<feature type="compositionally biased region" description="Low complexity" evidence="1">
    <location>
        <begin position="100"/>
        <end position="120"/>
    </location>
</feature>
<sequence>MKKLDDRSTPAIFIGYEAGAKAWRFYDPATRCVIISRDAVFDEGKAWDWGAVSHDVKDGVHGSEFVLEHSTEELAADDPGAHDIELEAPALTPRTPDLVASTPPGTAPGPGRASPSSPAP</sequence>
<evidence type="ECO:0000313" key="4">
    <source>
        <dbReference type="Proteomes" id="UP001341281"/>
    </source>
</evidence>
<proteinExistence type="predicted"/>
<dbReference type="AlphaFoldDB" id="A0AAQ3SID7"/>
<feature type="region of interest" description="Disordered" evidence="1">
    <location>
        <begin position="74"/>
        <end position="120"/>
    </location>
</feature>
<keyword evidence="4" id="KW-1185">Reference proteome</keyword>
<evidence type="ECO:0000313" key="3">
    <source>
        <dbReference type="EMBL" id="WVZ50250.1"/>
    </source>
</evidence>
<protein>
    <recommendedName>
        <fullName evidence="2">Retroviral polymerase SH3-like domain-containing protein</fullName>
    </recommendedName>
</protein>
<dbReference type="Proteomes" id="UP001341281">
    <property type="component" value="Chromosome 01"/>
</dbReference>
<reference evidence="3 4" key="1">
    <citation type="submission" date="2024-02" db="EMBL/GenBank/DDBJ databases">
        <title>High-quality chromosome-scale genome assembly of Pensacola bahiagrass (Paspalum notatum Flugge var. saurae).</title>
        <authorList>
            <person name="Vega J.M."/>
            <person name="Podio M."/>
            <person name="Orjuela J."/>
            <person name="Siena L.A."/>
            <person name="Pessino S.C."/>
            <person name="Combes M.C."/>
            <person name="Mariac C."/>
            <person name="Albertini E."/>
            <person name="Pupilli F."/>
            <person name="Ortiz J.P.A."/>
            <person name="Leblanc O."/>
        </authorList>
    </citation>
    <scope>NUCLEOTIDE SEQUENCE [LARGE SCALE GENOMIC DNA]</scope>
    <source>
        <strain evidence="3">R1</strain>
        <tissue evidence="3">Leaf</tissue>
    </source>
</reference>
<evidence type="ECO:0000256" key="1">
    <source>
        <dbReference type="SAM" id="MobiDB-lite"/>
    </source>
</evidence>